<dbReference type="Gene3D" id="3.40.640.10">
    <property type="entry name" value="Type I PLP-dependent aspartate aminotransferase-like (Major domain)"/>
    <property type="match status" value="1"/>
</dbReference>
<dbReference type="OrthoDB" id="691673at2759"/>
<dbReference type="InterPro" id="IPR015421">
    <property type="entry name" value="PyrdxlP-dep_Trfase_major"/>
</dbReference>
<feature type="region of interest" description="Disordered" evidence="6">
    <location>
        <begin position="1"/>
        <end position="28"/>
    </location>
</feature>
<evidence type="ECO:0000313" key="9">
    <source>
        <dbReference type="Proteomes" id="UP000011715"/>
    </source>
</evidence>
<dbReference type="EMBL" id="GL876971">
    <property type="protein sequence ID" value="KLU88363.1"/>
    <property type="molecule type" value="Genomic_DNA"/>
</dbReference>
<reference evidence="8" key="4">
    <citation type="journal article" date="2015" name="G3 (Bethesda)">
        <title>Genome sequences of three phytopathogenic species of the Magnaporthaceae family of fungi.</title>
        <authorList>
            <person name="Okagaki L.H."/>
            <person name="Nunes C.C."/>
            <person name="Sailsbery J."/>
            <person name="Clay B."/>
            <person name="Brown D."/>
            <person name="John T."/>
            <person name="Oh Y."/>
            <person name="Young N."/>
            <person name="Fitzgerald M."/>
            <person name="Haas B.J."/>
            <person name="Zeng Q."/>
            <person name="Young S."/>
            <person name="Adiconis X."/>
            <person name="Fan L."/>
            <person name="Levin J.Z."/>
            <person name="Mitchell T.K."/>
            <person name="Okubara P.A."/>
            <person name="Farman M.L."/>
            <person name="Kohn L.M."/>
            <person name="Birren B."/>
            <person name="Ma L.-J."/>
            <person name="Dean R.A."/>
        </authorList>
    </citation>
    <scope>NUCLEOTIDE SEQUENCE</scope>
    <source>
        <strain evidence="8">ATCC 64411 / 73-15</strain>
    </source>
</reference>
<evidence type="ECO:0000313" key="8">
    <source>
        <dbReference type="EnsemblFungi" id="MAPG_07350T0"/>
    </source>
</evidence>
<reference evidence="8" key="5">
    <citation type="submission" date="2015-06" db="UniProtKB">
        <authorList>
            <consortium name="EnsemblFungi"/>
        </authorList>
    </citation>
    <scope>IDENTIFICATION</scope>
    <source>
        <strain evidence="8">ATCC 64411</strain>
    </source>
</reference>
<dbReference type="EMBL" id="ADBL01001776">
    <property type="status" value="NOT_ANNOTATED_CDS"/>
    <property type="molecule type" value="Genomic_DNA"/>
</dbReference>
<keyword evidence="3 7" id="KW-0032">Aminotransferase</keyword>
<reference evidence="7" key="1">
    <citation type="submission" date="2010-05" db="EMBL/GenBank/DDBJ databases">
        <title>The Genome Sequence of Magnaporthe poae strain ATCC 64411.</title>
        <authorList>
            <consortium name="The Broad Institute Genome Sequencing Platform"/>
            <consortium name="Broad Institute Genome Sequencing Center for Infectious Disease"/>
            <person name="Ma L.-J."/>
            <person name="Dead R."/>
            <person name="Young S."/>
            <person name="Zeng Q."/>
            <person name="Koehrsen M."/>
            <person name="Alvarado L."/>
            <person name="Berlin A."/>
            <person name="Chapman S.B."/>
            <person name="Chen Z."/>
            <person name="Freedman E."/>
            <person name="Gellesch M."/>
            <person name="Goldberg J."/>
            <person name="Griggs A."/>
            <person name="Gujja S."/>
            <person name="Heilman E.R."/>
            <person name="Heiman D."/>
            <person name="Hepburn T."/>
            <person name="Howarth C."/>
            <person name="Jen D."/>
            <person name="Larson L."/>
            <person name="Mehta T."/>
            <person name="Neiman D."/>
            <person name="Pearson M."/>
            <person name="Roberts A."/>
            <person name="Saif S."/>
            <person name="Shea T."/>
            <person name="Shenoy N."/>
            <person name="Sisk P."/>
            <person name="Stolte C."/>
            <person name="Sykes S."/>
            <person name="Walk T."/>
            <person name="White J."/>
            <person name="Yandava C."/>
            <person name="Haas B."/>
            <person name="Nusbaum C."/>
            <person name="Birren B."/>
        </authorList>
    </citation>
    <scope>NUCLEOTIDE SEQUENCE</scope>
    <source>
        <strain evidence="7">ATCC 64411</strain>
    </source>
</reference>
<gene>
    <name evidence="7" type="ORF">MAPG_07350</name>
</gene>
<dbReference type="PANTHER" id="PTHR42790:SF1">
    <property type="entry name" value="AROMATIC AMINO ACID AMINOTRANSFERASE, HYPOTHETICAL (EUROFUNG)"/>
    <property type="match status" value="1"/>
</dbReference>
<dbReference type="VEuPathDB" id="FungiDB:MAPG_07350"/>
<dbReference type="AlphaFoldDB" id="A0A0C4E4F7"/>
<dbReference type="EMBL" id="ADBL01001775">
    <property type="status" value="NOT_ANNOTATED_CDS"/>
    <property type="molecule type" value="Genomic_DNA"/>
</dbReference>
<evidence type="ECO:0000313" key="7">
    <source>
        <dbReference type="EMBL" id="KLU88363.1"/>
    </source>
</evidence>
<comment type="cofactor">
    <cofactor evidence="1">
        <name>pyridoxal 5'-phosphate</name>
        <dbReference type="ChEBI" id="CHEBI:597326"/>
    </cofactor>
</comment>
<reference evidence="9" key="2">
    <citation type="submission" date="2010-05" db="EMBL/GenBank/DDBJ databases">
        <title>The genome sequence of Magnaporthe poae strain ATCC 64411.</title>
        <authorList>
            <person name="Ma L.-J."/>
            <person name="Dead R."/>
            <person name="Young S."/>
            <person name="Zeng Q."/>
            <person name="Koehrsen M."/>
            <person name="Alvarado L."/>
            <person name="Berlin A."/>
            <person name="Chapman S.B."/>
            <person name="Chen Z."/>
            <person name="Freedman E."/>
            <person name="Gellesch M."/>
            <person name="Goldberg J."/>
            <person name="Griggs A."/>
            <person name="Gujja S."/>
            <person name="Heilman E.R."/>
            <person name="Heiman D."/>
            <person name="Hepburn T."/>
            <person name="Howarth C."/>
            <person name="Jen D."/>
            <person name="Larson L."/>
            <person name="Mehta T."/>
            <person name="Neiman D."/>
            <person name="Pearson M."/>
            <person name="Roberts A."/>
            <person name="Saif S."/>
            <person name="Shea T."/>
            <person name="Shenoy N."/>
            <person name="Sisk P."/>
            <person name="Stolte C."/>
            <person name="Sykes S."/>
            <person name="Walk T."/>
            <person name="White J."/>
            <person name="Yandava C."/>
            <person name="Haas B."/>
            <person name="Nusbaum C."/>
            <person name="Birren B."/>
        </authorList>
    </citation>
    <scope>NUCLEOTIDE SEQUENCE [LARGE SCALE GENOMIC DNA]</scope>
    <source>
        <strain evidence="9">ATCC 64411 / 73-15</strain>
    </source>
</reference>
<dbReference type="STRING" id="644358.A0A0C4E4F7"/>
<accession>A0A0C4E4F7</accession>
<proteinExistence type="inferred from homology"/>
<evidence type="ECO:0000256" key="6">
    <source>
        <dbReference type="SAM" id="MobiDB-lite"/>
    </source>
</evidence>
<feature type="region of interest" description="Disordered" evidence="6">
    <location>
        <begin position="74"/>
        <end position="116"/>
    </location>
</feature>
<protein>
    <submittedName>
        <fullName evidence="7">Aromatic amino acid aminotransferase</fullName>
    </submittedName>
</protein>
<keyword evidence="4 7" id="KW-0808">Transferase</keyword>
<organism evidence="8 9">
    <name type="scientific">Magnaporthiopsis poae (strain ATCC 64411 / 73-15)</name>
    <name type="common">Kentucky bluegrass fungus</name>
    <name type="synonym">Magnaporthe poae</name>
    <dbReference type="NCBI Taxonomy" id="644358"/>
    <lineage>
        <taxon>Eukaryota</taxon>
        <taxon>Fungi</taxon>
        <taxon>Dikarya</taxon>
        <taxon>Ascomycota</taxon>
        <taxon>Pezizomycotina</taxon>
        <taxon>Sordariomycetes</taxon>
        <taxon>Sordariomycetidae</taxon>
        <taxon>Magnaporthales</taxon>
        <taxon>Magnaporthaceae</taxon>
        <taxon>Magnaporthiopsis</taxon>
    </lineage>
</organism>
<comment type="similarity">
    <text evidence="2">Belongs to the class-I pyridoxal-phosphate-dependent aminotransferase family.</text>
</comment>
<sequence length="296" mass="32152">MDETTRSEPPPSGGEKPLPRDMSHHFSHMTWNRKPNSLKAFYKFLSIPGIGNFAGGMPNVSYFPFDTLEAQTAKPERWIPTPNDPRDPNAGGESPYGSGRAAPAHITVPKTGGEPDPMKKIDLATALQYGLAQGYPPLLSWVRQFTREHLHPNVPYRDGPEVLLTVGSTDALQTGKQGEPAGAVMDGPALSGALFILLTRKPYLVIVSPGAMFSVDRDTTDKDAWAYYRICFAAEADDRIEPLSHAFAQGVQRFFRIKSVREIEDLLEDSPLAAGGSVSAAVAEESAGNMGMYMGC</sequence>
<dbReference type="InterPro" id="IPR015424">
    <property type="entry name" value="PyrdxlP-dep_Trfase"/>
</dbReference>
<keyword evidence="5" id="KW-0663">Pyridoxal phosphate</keyword>
<reference evidence="7" key="3">
    <citation type="submission" date="2011-03" db="EMBL/GenBank/DDBJ databases">
        <title>Annotation of Magnaporthe poae ATCC 64411.</title>
        <authorList>
            <person name="Ma L.-J."/>
            <person name="Dead R."/>
            <person name="Young S.K."/>
            <person name="Zeng Q."/>
            <person name="Gargeya S."/>
            <person name="Fitzgerald M."/>
            <person name="Haas B."/>
            <person name="Abouelleil A."/>
            <person name="Alvarado L."/>
            <person name="Arachchi H.M."/>
            <person name="Berlin A."/>
            <person name="Brown A."/>
            <person name="Chapman S.B."/>
            <person name="Chen Z."/>
            <person name="Dunbar C."/>
            <person name="Freedman E."/>
            <person name="Gearin G."/>
            <person name="Gellesch M."/>
            <person name="Goldberg J."/>
            <person name="Griggs A."/>
            <person name="Gujja S."/>
            <person name="Heiman D."/>
            <person name="Howarth C."/>
            <person name="Larson L."/>
            <person name="Lui A."/>
            <person name="MacDonald P.J.P."/>
            <person name="Mehta T."/>
            <person name="Montmayeur A."/>
            <person name="Murphy C."/>
            <person name="Neiman D."/>
            <person name="Pearson M."/>
            <person name="Priest M."/>
            <person name="Roberts A."/>
            <person name="Saif S."/>
            <person name="Shea T."/>
            <person name="Shenoy N."/>
            <person name="Sisk P."/>
            <person name="Stolte C."/>
            <person name="Sykes S."/>
            <person name="Yandava C."/>
            <person name="Wortman J."/>
            <person name="Nusbaum C."/>
            <person name="Birren B."/>
        </authorList>
    </citation>
    <scope>NUCLEOTIDE SEQUENCE</scope>
    <source>
        <strain evidence="7">ATCC 64411</strain>
    </source>
</reference>
<dbReference type="GO" id="GO:1901605">
    <property type="term" value="P:alpha-amino acid metabolic process"/>
    <property type="evidence" value="ECO:0007669"/>
    <property type="project" value="TreeGrafter"/>
</dbReference>
<dbReference type="SUPFAM" id="SSF53383">
    <property type="entry name" value="PLP-dependent transferases"/>
    <property type="match status" value="1"/>
</dbReference>
<dbReference type="Proteomes" id="UP000011715">
    <property type="component" value="Unassembled WGS sequence"/>
</dbReference>
<evidence type="ECO:0000256" key="4">
    <source>
        <dbReference type="ARBA" id="ARBA00022679"/>
    </source>
</evidence>
<evidence type="ECO:0000256" key="2">
    <source>
        <dbReference type="ARBA" id="ARBA00007441"/>
    </source>
</evidence>
<evidence type="ECO:0000256" key="1">
    <source>
        <dbReference type="ARBA" id="ARBA00001933"/>
    </source>
</evidence>
<dbReference type="PANTHER" id="PTHR42790">
    <property type="entry name" value="AMINOTRANSFERASE"/>
    <property type="match status" value="1"/>
</dbReference>
<dbReference type="eggNOG" id="KOG0634">
    <property type="taxonomic scope" value="Eukaryota"/>
</dbReference>
<keyword evidence="9" id="KW-1185">Reference proteome</keyword>
<dbReference type="GO" id="GO:0008483">
    <property type="term" value="F:transaminase activity"/>
    <property type="evidence" value="ECO:0007669"/>
    <property type="project" value="UniProtKB-KW"/>
</dbReference>
<evidence type="ECO:0000256" key="3">
    <source>
        <dbReference type="ARBA" id="ARBA00022576"/>
    </source>
</evidence>
<dbReference type="InterPro" id="IPR050859">
    <property type="entry name" value="Class-I_PLP-dep_aminotransf"/>
</dbReference>
<dbReference type="EnsemblFungi" id="MAPG_07350T0">
    <property type="protein sequence ID" value="MAPG_07350T0"/>
    <property type="gene ID" value="MAPG_07350"/>
</dbReference>
<evidence type="ECO:0000256" key="5">
    <source>
        <dbReference type="ARBA" id="ARBA00022898"/>
    </source>
</evidence>
<name>A0A0C4E4F7_MAGP6</name>